<evidence type="ECO:0000256" key="2">
    <source>
        <dbReference type="ARBA" id="ARBA00005992"/>
    </source>
</evidence>
<dbReference type="UniPathway" id="UPA00219"/>
<dbReference type="GO" id="GO:0008360">
    <property type="term" value="P:regulation of cell shape"/>
    <property type="evidence" value="ECO:0007669"/>
    <property type="project" value="UniProtKB-UniRule"/>
</dbReference>
<evidence type="ECO:0000313" key="12">
    <source>
        <dbReference type="Proteomes" id="UP000314011"/>
    </source>
</evidence>
<dbReference type="GO" id="GO:0071972">
    <property type="term" value="F:peptidoglycan L,D-transpeptidase activity"/>
    <property type="evidence" value="ECO:0007669"/>
    <property type="project" value="TreeGrafter"/>
</dbReference>
<dbReference type="EMBL" id="VFFF01000001">
    <property type="protein sequence ID" value="TNY34030.1"/>
    <property type="molecule type" value="Genomic_DNA"/>
</dbReference>
<dbReference type="PROSITE" id="PS51257">
    <property type="entry name" value="PROKAR_LIPOPROTEIN"/>
    <property type="match status" value="1"/>
</dbReference>
<dbReference type="Proteomes" id="UP000314011">
    <property type="component" value="Unassembled WGS sequence"/>
</dbReference>
<protein>
    <submittedName>
        <fullName evidence="11">L,D-transpeptidase</fullName>
    </submittedName>
</protein>
<dbReference type="GO" id="GO:0016757">
    <property type="term" value="F:glycosyltransferase activity"/>
    <property type="evidence" value="ECO:0007669"/>
    <property type="project" value="UniProtKB-KW"/>
</dbReference>
<dbReference type="GO" id="GO:0005576">
    <property type="term" value="C:extracellular region"/>
    <property type="evidence" value="ECO:0007669"/>
    <property type="project" value="TreeGrafter"/>
</dbReference>
<comment type="caution">
    <text evidence="11">The sequence shown here is derived from an EMBL/GenBank/DDBJ whole genome shotgun (WGS) entry which is preliminary data.</text>
</comment>
<dbReference type="InterPro" id="IPR005490">
    <property type="entry name" value="LD_TPept_cat_dom"/>
</dbReference>
<comment type="similarity">
    <text evidence="2">Belongs to the YkuD family.</text>
</comment>
<dbReference type="InterPro" id="IPR006311">
    <property type="entry name" value="TAT_signal"/>
</dbReference>
<dbReference type="CDD" id="cd16913">
    <property type="entry name" value="YkuD_like"/>
    <property type="match status" value="1"/>
</dbReference>
<keyword evidence="3" id="KW-0328">Glycosyltransferase</keyword>
<sequence length="238" mass="25770">MFTRRTFLGAASAAAVSACTRTPEPQPAMAFQQTDAPPPEPVIPPLPARYGAITDEPFPVPAIPEGVVPENLWMQEVDSPFRGHAPGSIVIDPDAGFLHFMLQDGRALRYGVGTGAQGRGWHGEAVVQFAREWPRWKVPDEMIARRPDLEPYSVANGGMDGGPGNPLGARALYLFQNGQDTLYRIHGACEPEYLGQAVSSGCIRMLDQDVIDLNERVAHHAKVTVLPSLRPGPLPGVY</sequence>
<keyword evidence="8 9" id="KW-0961">Cell wall biogenesis/degradation</keyword>
<evidence type="ECO:0000256" key="9">
    <source>
        <dbReference type="PROSITE-ProRule" id="PRU01373"/>
    </source>
</evidence>
<gene>
    <name evidence="11" type="ORF">FHY64_12430</name>
</gene>
<evidence type="ECO:0000259" key="10">
    <source>
        <dbReference type="PROSITE" id="PS52029"/>
    </source>
</evidence>
<name>A0A5C5GHF6_9RHOB</name>
<evidence type="ECO:0000313" key="11">
    <source>
        <dbReference type="EMBL" id="TNY34030.1"/>
    </source>
</evidence>
<dbReference type="GO" id="GO:0018104">
    <property type="term" value="P:peptidoglycan-protein cross-linking"/>
    <property type="evidence" value="ECO:0007669"/>
    <property type="project" value="TreeGrafter"/>
</dbReference>
<dbReference type="PROSITE" id="PS51318">
    <property type="entry name" value="TAT"/>
    <property type="match status" value="1"/>
</dbReference>
<evidence type="ECO:0000256" key="8">
    <source>
        <dbReference type="ARBA" id="ARBA00023316"/>
    </source>
</evidence>
<evidence type="ECO:0000256" key="1">
    <source>
        <dbReference type="ARBA" id="ARBA00004752"/>
    </source>
</evidence>
<keyword evidence="4" id="KW-0808">Transferase</keyword>
<dbReference type="OrthoDB" id="9795305at2"/>
<dbReference type="GO" id="GO:0071555">
    <property type="term" value="P:cell wall organization"/>
    <property type="evidence" value="ECO:0007669"/>
    <property type="project" value="UniProtKB-UniRule"/>
</dbReference>
<dbReference type="Gene3D" id="2.40.440.10">
    <property type="entry name" value="L,D-transpeptidase catalytic domain-like"/>
    <property type="match status" value="1"/>
</dbReference>
<evidence type="ECO:0000256" key="7">
    <source>
        <dbReference type="ARBA" id="ARBA00022984"/>
    </source>
</evidence>
<dbReference type="Pfam" id="PF03734">
    <property type="entry name" value="YkuD"/>
    <property type="match status" value="1"/>
</dbReference>
<evidence type="ECO:0000256" key="6">
    <source>
        <dbReference type="ARBA" id="ARBA00022960"/>
    </source>
</evidence>
<evidence type="ECO:0000256" key="4">
    <source>
        <dbReference type="ARBA" id="ARBA00022679"/>
    </source>
</evidence>
<feature type="domain" description="L,D-TPase catalytic" evidence="10">
    <location>
        <begin position="87"/>
        <end position="226"/>
    </location>
</feature>
<dbReference type="RefSeq" id="WP_140194994.1">
    <property type="nucleotide sequence ID" value="NZ_CP065915.1"/>
</dbReference>
<dbReference type="SUPFAM" id="SSF141523">
    <property type="entry name" value="L,D-transpeptidase catalytic domain-like"/>
    <property type="match status" value="1"/>
</dbReference>
<keyword evidence="12" id="KW-1185">Reference proteome</keyword>
<dbReference type="InterPro" id="IPR038063">
    <property type="entry name" value="Transpep_catalytic_dom"/>
</dbReference>
<keyword evidence="7 9" id="KW-0573">Peptidoglycan synthesis</keyword>
<dbReference type="PANTHER" id="PTHR30582:SF24">
    <property type="entry name" value="L,D-TRANSPEPTIDASE ERFK_SRFK-RELATED"/>
    <property type="match status" value="1"/>
</dbReference>
<keyword evidence="5" id="KW-0378">Hydrolase</keyword>
<dbReference type="AlphaFoldDB" id="A0A5C5GHF6"/>
<evidence type="ECO:0000256" key="3">
    <source>
        <dbReference type="ARBA" id="ARBA00022676"/>
    </source>
</evidence>
<accession>A0A5C5GHF6</accession>
<comment type="pathway">
    <text evidence="1 9">Cell wall biogenesis; peptidoglycan biosynthesis.</text>
</comment>
<reference evidence="11 12" key="1">
    <citation type="submission" date="2019-06" db="EMBL/GenBank/DDBJ databases">
        <title>Genome of new Rhodobacteraceae sp. SM1903.</title>
        <authorList>
            <person name="Ren X."/>
        </authorList>
    </citation>
    <scope>NUCLEOTIDE SEQUENCE [LARGE SCALE GENOMIC DNA]</scope>
    <source>
        <strain evidence="11 12">SM1903</strain>
    </source>
</reference>
<dbReference type="PANTHER" id="PTHR30582">
    <property type="entry name" value="L,D-TRANSPEPTIDASE"/>
    <property type="match status" value="1"/>
</dbReference>
<feature type="active site" description="Nucleophile" evidence="9">
    <location>
        <position position="202"/>
    </location>
</feature>
<organism evidence="11 12">
    <name type="scientific">Pelagovum pacificum</name>
    <dbReference type="NCBI Taxonomy" id="2588711"/>
    <lineage>
        <taxon>Bacteria</taxon>
        <taxon>Pseudomonadati</taxon>
        <taxon>Pseudomonadota</taxon>
        <taxon>Alphaproteobacteria</taxon>
        <taxon>Rhodobacterales</taxon>
        <taxon>Paracoccaceae</taxon>
        <taxon>Pelagovum</taxon>
    </lineage>
</organism>
<feature type="active site" description="Proton donor/acceptor" evidence="9">
    <location>
        <position position="186"/>
    </location>
</feature>
<dbReference type="InterPro" id="IPR050979">
    <property type="entry name" value="LD-transpeptidase"/>
</dbReference>
<evidence type="ECO:0000256" key="5">
    <source>
        <dbReference type="ARBA" id="ARBA00022801"/>
    </source>
</evidence>
<proteinExistence type="inferred from homology"/>
<keyword evidence="6 9" id="KW-0133">Cell shape</keyword>
<dbReference type="PROSITE" id="PS52029">
    <property type="entry name" value="LD_TPASE"/>
    <property type="match status" value="1"/>
</dbReference>